<comment type="similarity">
    <text evidence="9">Belongs to the GSP H family.</text>
</comment>
<evidence type="ECO:0000256" key="6">
    <source>
        <dbReference type="ARBA" id="ARBA00022692"/>
    </source>
</evidence>
<evidence type="ECO:0000256" key="4">
    <source>
        <dbReference type="ARBA" id="ARBA00022481"/>
    </source>
</evidence>
<evidence type="ECO:0000256" key="9">
    <source>
        <dbReference type="ARBA" id="ARBA00025772"/>
    </source>
</evidence>
<protein>
    <recommendedName>
        <fullName evidence="2">Type II secretion system protein H</fullName>
    </recommendedName>
    <alternativeName>
        <fullName evidence="10">General secretion pathway protein H</fullName>
    </alternativeName>
</protein>
<name>A0A0S2TGN1_9GAMM</name>
<evidence type="ECO:0000256" key="8">
    <source>
        <dbReference type="ARBA" id="ARBA00023136"/>
    </source>
</evidence>
<feature type="transmembrane region" description="Helical" evidence="11">
    <location>
        <begin position="12"/>
        <end position="35"/>
    </location>
</feature>
<dbReference type="GO" id="GO:0005886">
    <property type="term" value="C:plasma membrane"/>
    <property type="evidence" value="ECO:0007669"/>
    <property type="project" value="UniProtKB-SubCell"/>
</dbReference>
<dbReference type="PRINTS" id="PR00885">
    <property type="entry name" value="BCTERIALGSPH"/>
</dbReference>
<evidence type="ECO:0000313" key="13">
    <source>
        <dbReference type="EMBL" id="ALP54304.1"/>
    </source>
</evidence>
<evidence type="ECO:0000256" key="11">
    <source>
        <dbReference type="SAM" id="Phobius"/>
    </source>
</evidence>
<evidence type="ECO:0000256" key="10">
    <source>
        <dbReference type="ARBA" id="ARBA00030775"/>
    </source>
</evidence>
<dbReference type="Pfam" id="PF12019">
    <property type="entry name" value="GspH"/>
    <property type="match status" value="1"/>
</dbReference>
<dbReference type="NCBIfam" id="TIGR02532">
    <property type="entry name" value="IV_pilin_GFxxxE"/>
    <property type="match status" value="1"/>
</dbReference>
<organism evidence="13 14">
    <name type="scientific">Candidatus Tenderia electrophaga</name>
    <dbReference type="NCBI Taxonomy" id="1748243"/>
    <lineage>
        <taxon>Bacteria</taxon>
        <taxon>Pseudomonadati</taxon>
        <taxon>Pseudomonadota</taxon>
        <taxon>Gammaproteobacteria</taxon>
        <taxon>Candidatus Tenderiales</taxon>
        <taxon>Candidatus Tenderiaceae</taxon>
        <taxon>Candidatus Tenderia</taxon>
    </lineage>
</organism>
<accession>A0A0S2TGN1</accession>
<dbReference type="SUPFAM" id="SSF54523">
    <property type="entry name" value="Pili subunits"/>
    <property type="match status" value="1"/>
</dbReference>
<evidence type="ECO:0000313" key="14">
    <source>
        <dbReference type="Proteomes" id="UP000055136"/>
    </source>
</evidence>
<evidence type="ECO:0000256" key="2">
    <source>
        <dbReference type="ARBA" id="ARBA00021549"/>
    </source>
</evidence>
<dbReference type="KEGG" id="tee:Tel_14765"/>
<dbReference type="AlphaFoldDB" id="A0A0S2TGN1"/>
<keyword evidence="5" id="KW-0997">Cell inner membrane</keyword>
<dbReference type="Pfam" id="PF07963">
    <property type="entry name" value="N_methyl"/>
    <property type="match status" value="1"/>
</dbReference>
<dbReference type="InterPro" id="IPR002416">
    <property type="entry name" value="T2SS_protein-GspH"/>
</dbReference>
<dbReference type="GO" id="GO:0015627">
    <property type="term" value="C:type II protein secretion system complex"/>
    <property type="evidence" value="ECO:0007669"/>
    <property type="project" value="InterPro"/>
</dbReference>
<dbReference type="NCBIfam" id="TIGR01708">
    <property type="entry name" value="typeII_sec_gspH"/>
    <property type="match status" value="1"/>
</dbReference>
<feature type="domain" description="General secretion pathway GspH" evidence="12">
    <location>
        <begin position="48"/>
        <end position="154"/>
    </location>
</feature>
<dbReference type="InterPro" id="IPR045584">
    <property type="entry name" value="Pilin-like"/>
</dbReference>
<dbReference type="STRING" id="1748243.Tel_14765"/>
<dbReference type="GO" id="GO:0015628">
    <property type="term" value="P:protein secretion by the type II secretion system"/>
    <property type="evidence" value="ECO:0007669"/>
    <property type="project" value="InterPro"/>
</dbReference>
<gene>
    <name evidence="13" type="ORF">Tel_14765</name>
</gene>
<evidence type="ECO:0000256" key="1">
    <source>
        <dbReference type="ARBA" id="ARBA00004377"/>
    </source>
</evidence>
<dbReference type="Gene3D" id="3.55.40.10">
    <property type="entry name" value="minor pseudopilin epsh domain"/>
    <property type="match status" value="1"/>
</dbReference>
<evidence type="ECO:0000259" key="12">
    <source>
        <dbReference type="Pfam" id="PF12019"/>
    </source>
</evidence>
<keyword evidence="7 11" id="KW-1133">Transmembrane helix</keyword>
<evidence type="ECO:0000256" key="5">
    <source>
        <dbReference type="ARBA" id="ARBA00022519"/>
    </source>
</evidence>
<comment type="subcellular location">
    <subcellularLocation>
        <location evidence="1">Cell inner membrane</location>
        <topology evidence="1">Single-pass membrane protein</topology>
    </subcellularLocation>
</comment>
<keyword evidence="8 11" id="KW-0472">Membrane</keyword>
<dbReference type="InterPro" id="IPR012902">
    <property type="entry name" value="N_methyl_site"/>
</dbReference>
<keyword evidence="14" id="KW-1185">Reference proteome</keyword>
<keyword evidence="4" id="KW-0488">Methylation</keyword>
<keyword evidence="6 11" id="KW-0812">Transmembrane</keyword>
<keyword evidence="3" id="KW-1003">Cell membrane</keyword>
<dbReference type="InterPro" id="IPR022346">
    <property type="entry name" value="T2SS_GspH"/>
</dbReference>
<proteinExistence type="inferred from homology"/>
<reference evidence="13" key="1">
    <citation type="submission" date="2015-10" db="EMBL/GenBank/DDBJ databases">
        <title>Description of Candidatus Tenderia electrophaga gen. nov, sp. nov., an Uncultivated Electroautotroph from a Biocathode Enrichment.</title>
        <authorList>
            <person name="Eddie B.J."/>
            <person name="Malanoski A.P."/>
            <person name="Wang Z."/>
            <person name="Hall R.J."/>
            <person name="Oh S.D."/>
            <person name="Heiner C."/>
            <person name="Lin B."/>
            <person name="Strycharz-Glaven S.M."/>
        </authorList>
    </citation>
    <scope>NUCLEOTIDE SEQUENCE [LARGE SCALE GENOMIC DNA]</scope>
    <source>
        <strain evidence="13">NRL1</strain>
    </source>
</reference>
<sequence length="173" mass="18993">MSSGRRQCDAQRGFTILELLVVLLIIGIVVSLATLSVGGNETRVLRDEAQRLSALLELAAQDAILNARELALEVDEEAYRFVQYNVEDETWQTLADDVFRPRELPPGIELNAVVEGQQPEAGKFGETEATRIFILSSGEMTPFTLTLKRVDGPSYELAGDMLGGLILEGPRES</sequence>
<dbReference type="Proteomes" id="UP000055136">
    <property type="component" value="Chromosome"/>
</dbReference>
<evidence type="ECO:0000256" key="7">
    <source>
        <dbReference type="ARBA" id="ARBA00022989"/>
    </source>
</evidence>
<evidence type="ECO:0000256" key="3">
    <source>
        <dbReference type="ARBA" id="ARBA00022475"/>
    </source>
</evidence>
<dbReference type="EMBL" id="CP013099">
    <property type="protein sequence ID" value="ALP54304.1"/>
    <property type="molecule type" value="Genomic_DNA"/>
</dbReference>
<dbReference type="InterPro" id="IPR049875">
    <property type="entry name" value="TypeII_GspH"/>
</dbReference>